<dbReference type="EMBL" id="MG696114">
    <property type="protein sequence ID" value="AUM58547.1"/>
    <property type="molecule type" value="Genomic_DNA"/>
</dbReference>
<organism evidence="2 3">
    <name type="scientific">Proteus phage phiP4-3</name>
    <dbReference type="NCBI Taxonomy" id="2065203"/>
    <lineage>
        <taxon>Viruses</taxon>
        <taxon>Duplodnaviria</taxon>
        <taxon>Heunggongvirae</taxon>
        <taxon>Uroviricota</taxon>
        <taxon>Caudoviricetes</taxon>
        <taxon>Pantevenvirales</taxon>
        <taxon>Straboviridae</taxon>
        <taxon>Bragavirus</taxon>
        <taxon>Bragavirus p43</taxon>
    </lineage>
</organism>
<accession>A0A2I6PFR0</accession>
<proteinExistence type="predicted"/>
<dbReference type="Proteomes" id="UP000240538">
    <property type="component" value="Segment"/>
</dbReference>
<keyword evidence="3" id="KW-1185">Reference proteome</keyword>
<evidence type="ECO:0000256" key="1">
    <source>
        <dbReference type="SAM" id="Phobius"/>
    </source>
</evidence>
<name>A0A2I6PFR0_9CAUD</name>
<keyword evidence="1" id="KW-0472">Membrane</keyword>
<reference evidence="2 3" key="1">
    <citation type="submission" date="2017-12" db="EMBL/GenBank/DDBJ databases">
        <title>Complete genome sequence and characterization of bacteriophage phiP4-3 infecting Proteus pennea.</title>
        <authorList>
            <person name="He Y."/>
            <person name="Yang H."/>
        </authorList>
    </citation>
    <scope>NUCLEOTIDE SEQUENCE [LARGE SCALE GENOMIC DNA]</scope>
</reference>
<evidence type="ECO:0000313" key="3">
    <source>
        <dbReference type="Proteomes" id="UP000240538"/>
    </source>
</evidence>
<sequence>MKLSELGLINIGDTIIVESMEYIVMYTGLTGIVVYGLGLLIEKERFIKFNDEIPYASRLIKKEQ</sequence>
<protein>
    <submittedName>
        <fullName evidence="2">Putative membrane protein</fullName>
    </submittedName>
</protein>
<keyword evidence="1" id="KW-1133">Transmembrane helix</keyword>
<feature type="transmembrane region" description="Helical" evidence="1">
    <location>
        <begin position="23"/>
        <end position="41"/>
    </location>
</feature>
<evidence type="ECO:0000313" key="2">
    <source>
        <dbReference type="EMBL" id="AUM58547.1"/>
    </source>
</evidence>
<gene>
    <name evidence="2" type="ORF">phiP43_189</name>
</gene>
<keyword evidence="1" id="KW-0812">Transmembrane</keyword>